<dbReference type="AlphaFoldDB" id="A0A5M3N5U6"/>
<feature type="compositionally biased region" description="Pro residues" evidence="1">
    <location>
        <begin position="487"/>
        <end position="497"/>
    </location>
</feature>
<feature type="compositionally biased region" description="Polar residues" evidence="1">
    <location>
        <begin position="196"/>
        <end position="211"/>
    </location>
</feature>
<dbReference type="GeneID" id="19202491"/>
<feature type="compositionally biased region" description="Low complexity" evidence="1">
    <location>
        <begin position="469"/>
        <end position="486"/>
    </location>
</feature>
<dbReference type="RefSeq" id="XP_007763119.1">
    <property type="nucleotide sequence ID" value="XM_007764929.1"/>
</dbReference>
<dbReference type="PANTHER" id="PTHR24216">
    <property type="entry name" value="PAXILLIN-RELATED"/>
    <property type="match status" value="1"/>
</dbReference>
<name>A0A5M3N5U6_CONPW</name>
<feature type="compositionally biased region" description="Low complexity" evidence="1">
    <location>
        <begin position="115"/>
        <end position="130"/>
    </location>
</feature>
<feature type="region of interest" description="Disordered" evidence="1">
    <location>
        <begin position="190"/>
        <end position="211"/>
    </location>
</feature>
<feature type="compositionally biased region" description="Pro residues" evidence="1">
    <location>
        <begin position="79"/>
        <end position="91"/>
    </location>
</feature>
<comment type="caution">
    <text evidence="2">The sequence shown here is derived from an EMBL/GenBank/DDBJ whole genome shotgun (WGS) entry which is preliminary data.</text>
</comment>
<feature type="region of interest" description="Disordered" evidence="1">
    <location>
        <begin position="420"/>
        <end position="502"/>
    </location>
</feature>
<evidence type="ECO:0000256" key="1">
    <source>
        <dbReference type="SAM" id="MobiDB-lite"/>
    </source>
</evidence>
<organism evidence="2 3">
    <name type="scientific">Coniophora puteana (strain RWD-64-598)</name>
    <name type="common">Brown rot fungus</name>
    <dbReference type="NCBI Taxonomy" id="741705"/>
    <lineage>
        <taxon>Eukaryota</taxon>
        <taxon>Fungi</taxon>
        <taxon>Dikarya</taxon>
        <taxon>Basidiomycota</taxon>
        <taxon>Agaricomycotina</taxon>
        <taxon>Agaricomycetes</taxon>
        <taxon>Agaricomycetidae</taxon>
        <taxon>Boletales</taxon>
        <taxon>Coniophorineae</taxon>
        <taxon>Coniophoraceae</taxon>
        <taxon>Coniophora</taxon>
    </lineage>
</organism>
<keyword evidence="3" id="KW-1185">Reference proteome</keyword>
<proteinExistence type="predicted"/>
<feature type="region of interest" description="Disordered" evidence="1">
    <location>
        <begin position="236"/>
        <end position="257"/>
    </location>
</feature>
<feature type="region of interest" description="Disordered" evidence="1">
    <location>
        <begin position="73"/>
        <end position="139"/>
    </location>
</feature>
<accession>A0A5M3N5U6</accession>
<protein>
    <submittedName>
        <fullName evidence="2">Uncharacterized protein</fullName>
    </submittedName>
</protein>
<dbReference type="EMBL" id="JH711573">
    <property type="protein sequence ID" value="EIW86235.1"/>
    <property type="molecule type" value="Genomic_DNA"/>
</dbReference>
<evidence type="ECO:0000313" key="2">
    <source>
        <dbReference type="EMBL" id="EIW86235.1"/>
    </source>
</evidence>
<reference evidence="3" key="1">
    <citation type="journal article" date="2012" name="Science">
        <title>The Paleozoic origin of enzymatic lignin decomposition reconstructed from 31 fungal genomes.</title>
        <authorList>
            <person name="Floudas D."/>
            <person name="Binder M."/>
            <person name="Riley R."/>
            <person name="Barry K."/>
            <person name="Blanchette R.A."/>
            <person name="Henrissat B."/>
            <person name="Martinez A.T."/>
            <person name="Otillar R."/>
            <person name="Spatafora J.W."/>
            <person name="Yadav J.S."/>
            <person name="Aerts A."/>
            <person name="Benoit I."/>
            <person name="Boyd A."/>
            <person name="Carlson A."/>
            <person name="Copeland A."/>
            <person name="Coutinho P.M."/>
            <person name="de Vries R.P."/>
            <person name="Ferreira P."/>
            <person name="Findley K."/>
            <person name="Foster B."/>
            <person name="Gaskell J."/>
            <person name="Glotzer D."/>
            <person name="Gorecki P."/>
            <person name="Heitman J."/>
            <person name="Hesse C."/>
            <person name="Hori C."/>
            <person name="Igarashi K."/>
            <person name="Jurgens J.A."/>
            <person name="Kallen N."/>
            <person name="Kersten P."/>
            <person name="Kohler A."/>
            <person name="Kuees U."/>
            <person name="Kumar T.K.A."/>
            <person name="Kuo A."/>
            <person name="LaButti K."/>
            <person name="Larrondo L.F."/>
            <person name="Lindquist E."/>
            <person name="Ling A."/>
            <person name="Lombard V."/>
            <person name="Lucas S."/>
            <person name="Lundell T."/>
            <person name="Martin R."/>
            <person name="McLaughlin D.J."/>
            <person name="Morgenstern I."/>
            <person name="Morin E."/>
            <person name="Murat C."/>
            <person name="Nagy L.G."/>
            <person name="Nolan M."/>
            <person name="Ohm R.A."/>
            <person name="Patyshakuliyeva A."/>
            <person name="Rokas A."/>
            <person name="Ruiz-Duenas F.J."/>
            <person name="Sabat G."/>
            <person name="Salamov A."/>
            <person name="Samejima M."/>
            <person name="Schmutz J."/>
            <person name="Slot J.C."/>
            <person name="St John F."/>
            <person name="Stenlid J."/>
            <person name="Sun H."/>
            <person name="Sun S."/>
            <person name="Syed K."/>
            <person name="Tsang A."/>
            <person name="Wiebenga A."/>
            <person name="Young D."/>
            <person name="Pisabarro A."/>
            <person name="Eastwood D.C."/>
            <person name="Martin F."/>
            <person name="Cullen D."/>
            <person name="Grigoriev I.V."/>
            <person name="Hibbett D.S."/>
        </authorList>
    </citation>
    <scope>NUCLEOTIDE SEQUENCE [LARGE SCALE GENOMIC DNA]</scope>
    <source>
        <strain evidence="3">RWD-64-598 SS2</strain>
    </source>
</reference>
<dbReference type="KEGG" id="cput:CONPUDRAFT_148328"/>
<gene>
    <name evidence="2" type="ORF">CONPUDRAFT_148328</name>
</gene>
<sequence>MPPPQPFVLATGDVLCLDCDGQTVLVPRIVRRGKHMGRVYVKCHKPHAHTNNQHYIYPPGSISLEVIQKASTNFSDSPLPSPLPSPPPSVPASPVSGPARLPKSFTPFPMSLDPTSSSTAGPSASQASSTSRKKRCRAAVKDNKATPALKCALPDCTGRAPSSAYECVRRMCITHCGFLGGCTSAPTHVDLRPKQGHSQPGPSTSQADPSGTQALALALDEALLKIDPALRALAPSATSKGKQRTVEPAALSLPSSGRVSTTDALPFESTRYTVQMDSTWNGKYEIDQGRMVRNISGEHLRKARQKDVKKVLKVFIYHEDNIDPKLLYLQGQTNLPSWPYFSLLACAQSRPLELPYLREDTLVDKWDAGEFQLWASCDIGLIHTVRENDTLLFKLREVKQCFGLDVLTCRMGKMKTPVNAMRKTDISLMRKRPRPSSPDLLASPHSSDESPSDCTVPSPPARSIRCKVSPASPASSSSSSALMSPSPSCPDPSPSRPGPSLLQPERHLLNRIAGLPLPRLPPSLTAVPSPPSPLGPSPMLPPKAFIQEPNVIQWPRDWHAADIVNGLIWLRSPSLRDKGLSEGFKYVFGVRYVRSTVYETVDKWGRLEAPHRRSLYDAAHTPLGYWRSIKKDGGEKKKRGKKKAEIPEETDLDVSNVPVTPRIKVESASPEIQVVEGF</sequence>
<evidence type="ECO:0000313" key="3">
    <source>
        <dbReference type="Proteomes" id="UP000053558"/>
    </source>
</evidence>
<dbReference type="Proteomes" id="UP000053558">
    <property type="component" value="Unassembled WGS sequence"/>
</dbReference>